<name>A0A6M6ECS8_PRIMG</name>
<dbReference type="AlphaFoldDB" id="A0A6M6ECS8"/>
<evidence type="ECO:0000313" key="2">
    <source>
        <dbReference type="Proteomes" id="UP000501076"/>
    </source>
</evidence>
<protein>
    <submittedName>
        <fullName evidence="1">Uncharacterized protein</fullName>
    </submittedName>
</protein>
<organism evidence="1 2">
    <name type="scientific">Priestia megaterium</name>
    <name type="common">Bacillus megaterium</name>
    <dbReference type="NCBI Taxonomy" id="1404"/>
    <lineage>
        <taxon>Bacteria</taxon>
        <taxon>Bacillati</taxon>
        <taxon>Bacillota</taxon>
        <taxon>Bacilli</taxon>
        <taxon>Bacillales</taxon>
        <taxon>Bacillaceae</taxon>
        <taxon>Priestia</taxon>
    </lineage>
</organism>
<proteinExistence type="predicted"/>
<sequence>MKKLAQIGLAGAIALGGLGVGTVADLPLVPGGHIKEADAASSYGVSVNTTKTYWTNNESINIKVSNGNTYEVRLVGQLQYLEKGKWVNKRTSSQWYALPGEKFGVGVDPIATDGTYRYRMAVYKVNQPEINYDGTFAGYLYTSNFYVK</sequence>
<geneLocation type="plasmid" evidence="2">
    <name>pfdu301c</name>
</geneLocation>
<keyword evidence="1" id="KW-0614">Plasmid</keyword>
<gene>
    <name evidence="1" type="ORF">FDZ14_34800</name>
</gene>
<dbReference type="EMBL" id="CP045275">
    <property type="protein sequence ID" value="QJX81275.1"/>
    <property type="molecule type" value="Genomic_DNA"/>
</dbReference>
<dbReference type="RefSeq" id="WP_171779247.1">
    <property type="nucleotide sequence ID" value="NZ_CP045275.1"/>
</dbReference>
<dbReference type="Proteomes" id="UP000501076">
    <property type="component" value="Plasmid pFDU301C"/>
</dbReference>
<evidence type="ECO:0000313" key="1">
    <source>
        <dbReference type="EMBL" id="QJX81275.1"/>
    </source>
</evidence>
<accession>A0A6M6ECS8</accession>
<reference evidence="1 2" key="1">
    <citation type="submission" date="2019-10" db="EMBL/GenBank/DDBJ databases">
        <title>Complete genome sequences for adaption low water activity.</title>
        <authorList>
            <person name="Zhao L."/>
            <person name="Zhong J."/>
        </authorList>
    </citation>
    <scope>NUCLEOTIDE SEQUENCE [LARGE SCALE GENOMIC DNA]</scope>
    <source>
        <strain evidence="1 2">FDU301</strain>
        <plasmid evidence="2">pfdu301c</plasmid>
    </source>
</reference>